<dbReference type="InterPro" id="IPR013149">
    <property type="entry name" value="ADH-like_C"/>
</dbReference>
<dbReference type="PANTHER" id="PTHR43677">
    <property type="entry name" value="SHORT-CHAIN DEHYDROGENASE/REDUCTASE"/>
    <property type="match status" value="1"/>
</dbReference>
<name>A0ABM8GMU7_9MICO</name>
<organism evidence="2 3">
    <name type="scientific">Frondihabitans sucicola</name>
    <dbReference type="NCBI Taxonomy" id="1268041"/>
    <lineage>
        <taxon>Bacteria</taxon>
        <taxon>Bacillati</taxon>
        <taxon>Actinomycetota</taxon>
        <taxon>Actinomycetes</taxon>
        <taxon>Micrococcales</taxon>
        <taxon>Microbacteriaceae</taxon>
        <taxon>Frondihabitans</taxon>
    </lineage>
</organism>
<gene>
    <name evidence="2" type="ORF">GCM10025867_19970</name>
</gene>
<dbReference type="RefSeq" id="WP_286346477.1">
    <property type="nucleotide sequence ID" value="NZ_AP027732.1"/>
</dbReference>
<dbReference type="InterPro" id="IPR051397">
    <property type="entry name" value="Zn-ADH-like_protein"/>
</dbReference>
<dbReference type="InterPro" id="IPR011032">
    <property type="entry name" value="GroES-like_sf"/>
</dbReference>
<dbReference type="Pfam" id="PF00107">
    <property type="entry name" value="ADH_zinc_N"/>
    <property type="match status" value="1"/>
</dbReference>
<dbReference type="SUPFAM" id="SSF50129">
    <property type="entry name" value="GroES-like"/>
    <property type="match status" value="1"/>
</dbReference>
<dbReference type="Gene3D" id="3.90.180.10">
    <property type="entry name" value="Medium-chain alcohol dehydrogenases, catalytic domain"/>
    <property type="match status" value="1"/>
</dbReference>
<proteinExistence type="predicted"/>
<reference evidence="3" key="1">
    <citation type="journal article" date="2019" name="Int. J. Syst. Evol. Microbiol.">
        <title>The Global Catalogue of Microorganisms (GCM) 10K type strain sequencing project: providing services to taxonomists for standard genome sequencing and annotation.</title>
        <authorList>
            <consortium name="The Broad Institute Genomics Platform"/>
            <consortium name="The Broad Institute Genome Sequencing Center for Infectious Disease"/>
            <person name="Wu L."/>
            <person name="Ma J."/>
        </authorList>
    </citation>
    <scope>NUCLEOTIDE SEQUENCE [LARGE SCALE GENOMIC DNA]</scope>
    <source>
        <strain evidence="3">NBRC 108728</strain>
    </source>
</reference>
<accession>A0ABM8GMU7</accession>
<dbReference type="SUPFAM" id="SSF51735">
    <property type="entry name" value="NAD(P)-binding Rossmann-fold domains"/>
    <property type="match status" value="1"/>
</dbReference>
<dbReference type="InterPro" id="IPR036291">
    <property type="entry name" value="NAD(P)-bd_dom_sf"/>
</dbReference>
<evidence type="ECO:0000313" key="2">
    <source>
        <dbReference type="EMBL" id="BDZ49756.1"/>
    </source>
</evidence>
<keyword evidence="3" id="KW-1185">Reference proteome</keyword>
<dbReference type="EMBL" id="AP027732">
    <property type="protein sequence ID" value="BDZ49756.1"/>
    <property type="molecule type" value="Genomic_DNA"/>
</dbReference>
<dbReference type="PANTHER" id="PTHR43677:SF11">
    <property type="entry name" value="ZINC-CONTAINING ALCOHOL DEHYDROGENASE"/>
    <property type="match status" value="1"/>
</dbReference>
<sequence length="320" mass="33101">MHAAVVHTFAEPPRYDEFPDPVATGPGEEVVEVLASGLHPRVRSQADGTHYTATDELPLVPGVDGVGRRADGSLLYFVLPDTALGAMADKTLVDPGRSIPVPNSIDPVLLAAAMNPAMSSWVALKRRVTFTPGQAVLILGATGSAGRLAIQTARFLGAGRIVAAGRGAERLAALTALGATDTVDLAGDDETVAQELAAKAADVDVVLDYLWGPVTEKAIMPLLLARTDRSRLLSWVEIGSVAGPDIALPSAALRQANVCFSGSGQGSVSAAGILRELPDLVAEIGRGTFSVDAVARPLAEVAEAWADAPARATERVVLVP</sequence>
<dbReference type="Gene3D" id="3.40.50.720">
    <property type="entry name" value="NAD(P)-binding Rossmann-like Domain"/>
    <property type="match status" value="1"/>
</dbReference>
<protein>
    <submittedName>
        <fullName evidence="2">NADPH:quinone reductase</fullName>
    </submittedName>
</protein>
<evidence type="ECO:0000313" key="3">
    <source>
        <dbReference type="Proteomes" id="UP001321486"/>
    </source>
</evidence>
<evidence type="ECO:0000259" key="1">
    <source>
        <dbReference type="Pfam" id="PF00107"/>
    </source>
</evidence>
<feature type="domain" description="Alcohol dehydrogenase-like C-terminal" evidence="1">
    <location>
        <begin position="146"/>
        <end position="211"/>
    </location>
</feature>
<dbReference type="Proteomes" id="UP001321486">
    <property type="component" value="Chromosome"/>
</dbReference>